<dbReference type="Proteomes" id="UP001497392">
    <property type="component" value="Unassembled WGS sequence"/>
</dbReference>
<feature type="chain" id="PRO_5045942702" evidence="1">
    <location>
        <begin position="25"/>
        <end position="102"/>
    </location>
</feature>
<keyword evidence="3" id="KW-1185">Reference proteome</keyword>
<protein>
    <submittedName>
        <fullName evidence="2">G2289 protein</fullName>
    </submittedName>
</protein>
<evidence type="ECO:0000313" key="2">
    <source>
        <dbReference type="EMBL" id="CAL5220303.1"/>
    </source>
</evidence>
<organism evidence="2 3">
    <name type="scientific">Coccomyxa viridis</name>
    <dbReference type="NCBI Taxonomy" id="1274662"/>
    <lineage>
        <taxon>Eukaryota</taxon>
        <taxon>Viridiplantae</taxon>
        <taxon>Chlorophyta</taxon>
        <taxon>core chlorophytes</taxon>
        <taxon>Trebouxiophyceae</taxon>
        <taxon>Trebouxiophyceae incertae sedis</taxon>
        <taxon>Coccomyxaceae</taxon>
        <taxon>Coccomyxa</taxon>
    </lineage>
</organism>
<gene>
    <name evidence="2" type="primary">g2289</name>
    <name evidence="2" type="ORF">VP750_LOCUS1962</name>
</gene>
<dbReference type="EMBL" id="CAXHTA020000003">
    <property type="protein sequence ID" value="CAL5220303.1"/>
    <property type="molecule type" value="Genomic_DNA"/>
</dbReference>
<accession>A0ABP1FQ81</accession>
<keyword evidence="1" id="KW-0732">Signal</keyword>
<proteinExistence type="predicted"/>
<sequence>MARITSMLAAVVLVLALASKPAAAQDPGLVASAKQRNVVDVQFFADPNFQQINTPFAYYDFPPIQTGSCSACEDFPDAPVQWESAVIAYSPTGGEAFQVQSN</sequence>
<reference evidence="2 3" key="1">
    <citation type="submission" date="2024-06" db="EMBL/GenBank/DDBJ databases">
        <authorList>
            <person name="Kraege A."/>
            <person name="Thomma B."/>
        </authorList>
    </citation>
    <scope>NUCLEOTIDE SEQUENCE [LARGE SCALE GENOMIC DNA]</scope>
</reference>
<evidence type="ECO:0000313" key="3">
    <source>
        <dbReference type="Proteomes" id="UP001497392"/>
    </source>
</evidence>
<evidence type="ECO:0000256" key="1">
    <source>
        <dbReference type="SAM" id="SignalP"/>
    </source>
</evidence>
<feature type="signal peptide" evidence="1">
    <location>
        <begin position="1"/>
        <end position="24"/>
    </location>
</feature>
<name>A0ABP1FQ81_9CHLO</name>
<comment type="caution">
    <text evidence="2">The sequence shown here is derived from an EMBL/GenBank/DDBJ whole genome shotgun (WGS) entry which is preliminary data.</text>
</comment>